<reference evidence="1" key="1">
    <citation type="journal article" date="2014" name="Int. J. Syst. Evol. Microbiol.">
        <title>Complete genome sequence of Corynebacterium casei LMG S-19264T (=DSM 44701T), isolated from a smear-ripened cheese.</title>
        <authorList>
            <consortium name="US DOE Joint Genome Institute (JGI-PGF)"/>
            <person name="Walter F."/>
            <person name="Albersmeier A."/>
            <person name="Kalinowski J."/>
            <person name="Ruckert C."/>
        </authorList>
    </citation>
    <scope>NUCLEOTIDE SEQUENCE</scope>
    <source>
        <strain evidence="1">CGMCC 4.7368</strain>
    </source>
</reference>
<reference evidence="1" key="2">
    <citation type="submission" date="2020-09" db="EMBL/GenBank/DDBJ databases">
        <authorList>
            <person name="Sun Q."/>
            <person name="Zhou Y."/>
        </authorList>
    </citation>
    <scope>NUCLEOTIDE SEQUENCE</scope>
    <source>
        <strain evidence="1">CGMCC 4.7368</strain>
    </source>
</reference>
<sequence length="109" mass="11670">MSTVLRFDHGPLEEAGRHLMDVSAEFQRRTQAAFAVVHGTGETAWAGSVTGTAMDGIIDLLQQACERLHGNLQLTGEGIQTMAHTLHKSELDAQAIVDPPRAAPDVPSL</sequence>
<dbReference type="AlphaFoldDB" id="A0A917Z3Z7"/>
<organism evidence="1 2">
    <name type="scientific">Nonomuraea cavernae</name>
    <dbReference type="NCBI Taxonomy" id="2045107"/>
    <lineage>
        <taxon>Bacteria</taxon>
        <taxon>Bacillati</taxon>
        <taxon>Actinomycetota</taxon>
        <taxon>Actinomycetes</taxon>
        <taxon>Streptosporangiales</taxon>
        <taxon>Streptosporangiaceae</taxon>
        <taxon>Nonomuraea</taxon>
    </lineage>
</organism>
<protein>
    <submittedName>
        <fullName evidence="1">Uncharacterized protein</fullName>
    </submittedName>
</protein>
<accession>A0A917Z3Z7</accession>
<keyword evidence="2" id="KW-1185">Reference proteome</keyword>
<comment type="caution">
    <text evidence="1">The sequence shown here is derived from an EMBL/GenBank/DDBJ whole genome shotgun (WGS) entry which is preliminary data.</text>
</comment>
<evidence type="ECO:0000313" key="1">
    <source>
        <dbReference type="EMBL" id="GGO73328.1"/>
    </source>
</evidence>
<dbReference type="EMBL" id="BMNH01000013">
    <property type="protein sequence ID" value="GGO73328.1"/>
    <property type="molecule type" value="Genomic_DNA"/>
</dbReference>
<evidence type="ECO:0000313" key="2">
    <source>
        <dbReference type="Proteomes" id="UP000646523"/>
    </source>
</evidence>
<name>A0A917Z3Z7_9ACTN</name>
<dbReference type="RefSeq" id="WP_189125978.1">
    <property type="nucleotide sequence ID" value="NZ_BMNH01000013.1"/>
</dbReference>
<gene>
    <name evidence="1" type="ORF">GCM10012289_43460</name>
</gene>
<proteinExistence type="predicted"/>
<dbReference type="Proteomes" id="UP000646523">
    <property type="component" value="Unassembled WGS sequence"/>
</dbReference>